<dbReference type="EMBL" id="JAIQCJ010000250">
    <property type="protein sequence ID" value="KAJ8797467.1"/>
    <property type="molecule type" value="Genomic_DNA"/>
</dbReference>
<reference evidence="1 2" key="1">
    <citation type="submission" date="2022-11" db="EMBL/GenBank/DDBJ databases">
        <title>Whole genome sequence of Eschrichtius robustus ER-17-0199.</title>
        <authorList>
            <person name="Bruniche-Olsen A."/>
            <person name="Black A.N."/>
            <person name="Fields C.J."/>
            <person name="Walden K."/>
            <person name="Dewoody J.A."/>
        </authorList>
    </citation>
    <scope>NUCLEOTIDE SEQUENCE [LARGE SCALE GENOMIC DNA]</scope>
    <source>
        <strain evidence="1">ER-17-0199</strain>
        <tissue evidence="1">Blubber</tissue>
    </source>
</reference>
<name>A0AB34I2L3_ESCRO</name>
<keyword evidence="2" id="KW-1185">Reference proteome</keyword>
<evidence type="ECO:0000313" key="2">
    <source>
        <dbReference type="Proteomes" id="UP001159641"/>
    </source>
</evidence>
<dbReference type="AlphaFoldDB" id="A0AB34I2L3"/>
<sequence>MLLKEKRMRRQQMVRALVEFQRKAVHVHQTVTIIDALHIAGVFHATTSRITRIVRVGKRMRDRRVLLKARPYRRRRFPPSLLHAETLWATTTVFQPSCGNQGAGEQGALLAKDSPERTAMKKIRKIKEMRPKVSSRLNVGTAATSITDADAQKTLNHEMAKRQKQPIHQLRILLLGG</sequence>
<evidence type="ECO:0000313" key="1">
    <source>
        <dbReference type="EMBL" id="KAJ8797467.1"/>
    </source>
</evidence>
<comment type="caution">
    <text evidence="1">The sequence shown here is derived from an EMBL/GenBank/DDBJ whole genome shotgun (WGS) entry which is preliminary data.</text>
</comment>
<dbReference type="Proteomes" id="UP001159641">
    <property type="component" value="Unassembled WGS sequence"/>
</dbReference>
<organism evidence="1 2">
    <name type="scientific">Eschrichtius robustus</name>
    <name type="common">California gray whale</name>
    <name type="synonym">Eschrichtius gibbosus</name>
    <dbReference type="NCBI Taxonomy" id="9764"/>
    <lineage>
        <taxon>Eukaryota</taxon>
        <taxon>Metazoa</taxon>
        <taxon>Chordata</taxon>
        <taxon>Craniata</taxon>
        <taxon>Vertebrata</taxon>
        <taxon>Euteleostomi</taxon>
        <taxon>Mammalia</taxon>
        <taxon>Eutheria</taxon>
        <taxon>Laurasiatheria</taxon>
        <taxon>Artiodactyla</taxon>
        <taxon>Whippomorpha</taxon>
        <taxon>Cetacea</taxon>
        <taxon>Mysticeti</taxon>
        <taxon>Eschrichtiidae</taxon>
        <taxon>Eschrichtius</taxon>
    </lineage>
</organism>
<proteinExistence type="predicted"/>
<gene>
    <name evidence="1" type="ORF">J1605_001774</name>
</gene>
<accession>A0AB34I2L3</accession>
<protein>
    <submittedName>
        <fullName evidence="1">Uncharacterized protein</fullName>
    </submittedName>
</protein>